<organism evidence="2 3">
    <name type="scientific">Muntiacus reevesi</name>
    <name type="common">Reeves' muntjac</name>
    <name type="synonym">Cervus reevesi</name>
    <dbReference type="NCBI Taxonomy" id="9886"/>
    <lineage>
        <taxon>Eukaryota</taxon>
        <taxon>Metazoa</taxon>
        <taxon>Chordata</taxon>
        <taxon>Craniata</taxon>
        <taxon>Vertebrata</taxon>
        <taxon>Euteleostomi</taxon>
        <taxon>Mammalia</taxon>
        <taxon>Eutheria</taxon>
        <taxon>Laurasiatheria</taxon>
        <taxon>Artiodactyla</taxon>
        <taxon>Ruminantia</taxon>
        <taxon>Pecora</taxon>
        <taxon>Cervidae</taxon>
        <taxon>Muntiacinae</taxon>
        <taxon>Muntiacus</taxon>
    </lineage>
</organism>
<keyword evidence="3" id="KW-1185">Reference proteome</keyword>
<name>A0A5J5N4S9_MUNRE</name>
<proteinExistence type="predicted"/>
<dbReference type="Proteomes" id="UP000326062">
    <property type="component" value="Chromosome 1"/>
</dbReference>
<evidence type="ECO:0000256" key="1">
    <source>
        <dbReference type="SAM" id="MobiDB-lite"/>
    </source>
</evidence>
<reference evidence="2 3" key="1">
    <citation type="submission" date="2019-06" db="EMBL/GenBank/DDBJ databases">
        <title>Discovery of a novel chromosome fission-fusion reversal in muntjac.</title>
        <authorList>
            <person name="Mudd A.B."/>
            <person name="Bredeson J.V."/>
            <person name="Baum R."/>
            <person name="Hockemeyer D."/>
            <person name="Rokhsar D.S."/>
        </authorList>
    </citation>
    <scope>NUCLEOTIDE SEQUENCE [LARGE SCALE GENOMIC DNA]</scope>
    <source>
        <strain evidence="2">UCam_UCB_Mr</strain>
        <tissue evidence="2">Fibroblast cell line</tissue>
    </source>
</reference>
<dbReference type="AlphaFoldDB" id="A0A5J5N4S9"/>
<sequence length="133" mass="14868">MSDFNKHAAVGPPRHPAQSSAEQKDLSDSGEEPRGEAEAPHHGTGQPESAGEHALELPAPASALARAPEAQLLPFPRELAGQEEEPLPLNRREPPEPFFFVFRRLWKIIGGEDCELSRTRNVWSFWSLINRER</sequence>
<evidence type="ECO:0000313" key="3">
    <source>
        <dbReference type="Proteomes" id="UP000326062"/>
    </source>
</evidence>
<evidence type="ECO:0000313" key="2">
    <source>
        <dbReference type="EMBL" id="KAB0387014.1"/>
    </source>
</evidence>
<protein>
    <submittedName>
        <fullName evidence="2">Uncharacterized protein</fullName>
    </submittedName>
</protein>
<feature type="compositionally biased region" description="Basic and acidic residues" evidence="1">
    <location>
        <begin position="22"/>
        <end position="41"/>
    </location>
</feature>
<accession>A0A5J5N4S9</accession>
<dbReference type="EMBL" id="VCEB01000001">
    <property type="protein sequence ID" value="KAB0387014.1"/>
    <property type="molecule type" value="Genomic_DNA"/>
</dbReference>
<feature type="compositionally biased region" description="Low complexity" evidence="1">
    <location>
        <begin position="56"/>
        <end position="70"/>
    </location>
</feature>
<gene>
    <name evidence="2" type="ORF">FD755_001970</name>
</gene>
<comment type="caution">
    <text evidence="2">The sequence shown here is derived from an EMBL/GenBank/DDBJ whole genome shotgun (WGS) entry which is preliminary data.</text>
</comment>
<feature type="region of interest" description="Disordered" evidence="1">
    <location>
        <begin position="1"/>
        <end position="94"/>
    </location>
</feature>